<gene>
    <name evidence="1" type="ORF">RDI58_022515</name>
</gene>
<dbReference type="AlphaFoldDB" id="A0AAN8T7W9"/>
<name>A0AAN8T7W9_SOLBU</name>
<organism evidence="1 2">
    <name type="scientific">Solanum bulbocastanum</name>
    <name type="common">Wild potato</name>
    <dbReference type="NCBI Taxonomy" id="147425"/>
    <lineage>
        <taxon>Eukaryota</taxon>
        <taxon>Viridiplantae</taxon>
        <taxon>Streptophyta</taxon>
        <taxon>Embryophyta</taxon>
        <taxon>Tracheophyta</taxon>
        <taxon>Spermatophyta</taxon>
        <taxon>Magnoliopsida</taxon>
        <taxon>eudicotyledons</taxon>
        <taxon>Gunneridae</taxon>
        <taxon>Pentapetalae</taxon>
        <taxon>asterids</taxon>
        <taxon>lamiids</taxon>
        <taxon>Solanales</taxon>
        <taxon>Solanaceae</taxon>
        <taxon>Solanoideae</taxon>
        <taxon>Solaneae</taxon>
        <taxon>Solanum</taxon>
    </lineage>
</organism>
<proteinExistence type="predicted"/>
<dbReference type="Proteomes" id="UP001371456">
    <property type="component" value="Unassembled WGS sequence"/>
</dbReference>
<dbReference type="EMBL" id="JBANQN010000009">
    <property type="protein sequence ID" value="KAK6780331.1"/>
    <property type="molecule type" value="Genomic_DNA"/>
</dbReference>
<dbReference type="Gene3D" id="3.60.10.10">
    <property type="entry name" value="Endonuclease/exonuclease/phosphatase"/>
    <property type="match status" value="1"/>
</dbReference>
<reference evidence="1 2" key="1">
    <citation type="submission" date="2024-02" db="EMBL/GenBank/DDBJ databases">
        <title>de novo genome assembly of Solanum bulbocastanum strain 11H21.</title>
        <authorList>
            <person name="Hosaka A.J."/>
        </authorList>
    </citation>
    <scope>NUCLEOTIDE SEQUENCE [LARGE SCALE GENOMIC DNA]</scope>
    <source>
        <tissue evidence="1">Young leaves</tissue>
    </source>
</reference>
<evidence type="ECO:0000313" key="1">
    <source>
        <dbReference type="EMBL" id="KAK6780331.1"/>
    </source>
</evidence>
<sequence length="75" mass="8351">MTFVYASNGREERKGLWSNLTQIGVGIRNPWAILGDFNAVLHSEDRLGGNPVTLAEVAEFEGRTEKEVGLKRVSY</sequence>
<comment type="caution">
    <text evidence="1">The sequence shown here is derived from an EMBL/GenBank/DDBJ whole genome shotgun (WGS) entry which is preliminary data.</text>
</comment>
<accession>A0AAN8T7W9</accession>
<keyword evidence="2" id="KW-1185">Reference proteome</keyword>
<dbReference type="InterPro" id="IPR036691">
    <property type="entry name" value="Endo/exonu/phosph_ase_sf"/>
</dbReference>
<protein>
    <submittedName>
        <fullName evidence="1">Uncharacterized protein</fullName>
    </submittedName>
</protein>
<evidence type="ECO:0000313" key="2">
    <source>
        <dbReference type="Proteomes" id="UP001371456"/>
    </source>
</evidence>